<comment type="subcellular location">
    <subcellularLocation>
        <location evidence="1">Cytoplasm</location>
        <location evidence="1">Cytoskeleton</location>
    </subcellularLocation>
</comment>
<reference evidence="13 14" key="2">
    <citation type="submission" date="2024-07" db="EMBL/GenBank/DDBJ databases">
        <authorList>
            <person name="Akdeniz Z."/>
        </authorList>
    </citation>
    <scope>NUCLEOTIDE SEQUENCE [LARGE SCALE GENOMIC DNA]</scope>
</reference>
<gene>
    <name evidence="12" type="ORF">HINF_LOCUS24102</name>
    <name evidence="13" type="ORF">HINF_LOCUS51775</name>
</gene>
<evidence type="ECO:0000313" key="14">
    <source>
        <dbReference type="Proteomes" id="UP001642409"/>
    </source>
</evidence>
<dbReference type="Proteomes" id="UP001642409">
    <property type="component" value="Unassembled WGS sequence"/>
</dbReference>
<keyword evidence="6" id="KW-0498">Mitosis</keyword>
<protein>
    <submittedName>
        <fullName evidence="12">Microtubule binding protein EB1</fullName>
    </submittedName>
    <submittedName>
        <fullName evidence="13">Microtubule_binding protein EB1</fullName>
    </submittedName>
</protein>
<dbReference type="PANTHER" id="PTHR10623">
    <property type="entry name" value="MICROTUBULE-ASSOCIATED PROTEIN RP/EB FAMILY MEMBER"/>
    <property type="match status" value="1"/>
</dbReference>
<dbReference type="GO" id="GO:0005874">
    <property type="term" value="C:microtubule"/>
    <property type="evidence" value="ECO:0007669"/>
    <property type="project" value="UniProtKB-KW"/>
</dbReference>
<dbReference type="PROSITE" id="PS51230">
    <property type="entry name" value="EB1_C"/>
    <property type="match status" value="1"/>
</dbReference>
<dbReference type="InterPro" id="IPR001715">
    <property type="entry name" value="CH_dom"/>
</dbReference>
<evidence type="ECO:0000256" key="7">
    <source>
        <dbReference type="ARBA" id="ARBA00023212"/>
    </source>
</evidence>
<evidence type="ECO:0000256" key="1">
    <source>
        <dbReference type="ARBA" id="ARBA00004245"/>
    </source>
</evidence>
<evidence type="ECO:0000259" key="11">
    <source>
        <dbReference type="PROSITE" id="PS51230"/>
    </source>
</evidence>
<dbReference type="Gene3D" id="1.20.5.1430">
    <property type="match status" value="1"/>
</dbReference>
<dbReference type="Pfam" id="PF00307">
    <property type="entry name" value="CH"/>
    <property type="match status" value="1"/>
</dbReference>
<evidence type="ECO:0000259" key="10">
    <source>
        <dbReference type="PROSITE" id="PS50021"/>
    </source>
</evidence>
<dbReference type="SUPFAM" id="SSF47576">
    <property type="entry name" value="Calponin-homology domain, CH-domain"/>
    <property type="match status" value="1"/>
</dbReference>
<proteinExistence type="inferred from homology"/>
<dbReference type="GO" id="GO:0051301">
    <property type="term" value="P:cell division"/>
    <property type="evidence" value="ECO:0007669"/>
    <property type="project" value="UniProtKB-KW"/>
</dbReference>
<reference evidence="12" key="1">
    <citation type="submission" date="2023-06" db="EMBL/GenBank/DDBJ databases">
        <authorList>
            <person name="Kurt Z."/>
        </authorList>
    </citation>
    <scope>NUCLEOTIDE SEQUENCE</scope>
</reference>
<feature type="domain" description="Calponin-homology (CH)" evidence="10">
    <location>
        <begin position="13"/>
        <end position="115"/>
    </location>
</feature>
<dbReference type="GO" id="GO:0008017">
    <property type="term" value="F:microtubule binding"/>
    <property type="evidence" value="ECO:0007669"/>
    <property type="project" value="InterPro"/>
</dbReference>
<dbReference type="AlphaFoldDB" id="A0AA86PDC9"/>
<sequence>MSVGAGNSSGCYFVGKVVLLKWLNDFLGEPVAKVEDCASGHHYILCLDALYPGTINVSKAKMNAQLEWERIENLKLVQDCLLKNNIDRVVDVQRLANGKYQDNLEFLQWFKWWFDSVYDYTQPFDARQSKARFGKKHSAAPIVQKNVQTFYTEKPELNREPHRDRETTVVQKSQNAQHQPQVQQHKEVKSGEVEEMRKLAEKRTKESKFYFNKLRAIELMLGEIRDTQAEQVEGMNKAVIEVVERVEEILYAPFKEE</sequence>
<evidence type="ECO:0000256" key="3">
    <source>
        <dbReference type="ARBA" id="ARBA00022490"/>
    </source>
</evidence>
<evidence type="ECO:0000256" key="9">
    <source>
        <dbReference type="PROSITE-ProRule" id="PRU00576"/>
    </source>
</evidence>
<evidence type="ECO:0000313" key="12">
    <source>
        <dbReference type="EMBL" id="CAI9936457.1"/>
    </source>
</evidence>
<evidence type="ECO:0000256" key="2">
    <source>
        <dbReference type="ARBA" id="ARBA00010729"/>
    </source>
</evidence>
<keyword evidence="3" id="KW-0963">Cytoplasm</keyword>
<dbReference type="InterPro" id="IPR004953">
    <property type="entry name" value="EB1_C"/>
</dbReference>
<dbReference type="InterPro" id="IPR036133">
    <property type="entry name" value="EB1_C_sf"/>
</dbReference>
<comment type="caution">
    <text evidence="12">The sequence shown here is derived from an EMBL/GenBank/DDBJ whole genome shotgun (WGS) entry which is preliminary data.</text>
</comment>
<evidence type="ECO:0000256" key="5">
    <source>
        <dbReference type="ARBA" id="ARBA00022701"/>
    </source>
</evidence>
<accession>A0AA86PDC9</accession>
<name>A0AA86PDC9_9EUKA</name>
<dbReference type="PROSITE" id="PS50021">
    <property type="entry name" value="CH"/>
    <property type="match status" value="1"/>
</dbReference>
<dbReference type="InterPro" id="IPR027328">
    <property type="entry name" value="MAPRE"/>
</dbReference>
<dbReference type="SUPFAM" id="SSF140612">
    <property type="entry name" value="EB1 dimerisation domain-like"/>
    <property type="match status" value="1"/>
</dbReference>
<dbReference type="Gene3D" id="1.10.418.10">
    <property type="entry name" value="Calponin-like domain"/>
    <property type="match status" value="1"/>
</dbReference>
<dbReference type="InterPro" id="IPR036872">
    <property type="entry name" value="CH_dom_sf"/>
</dbReference>
<keyword evidence="7" id="KW-0206">Cytoskeleton</keyword>
<keyword evidence="4" id="KW-0132">Cell division</keyword>
<dbReference type="Pfam" id="PF03271">
    <property type="entry name" value="EB1"/>
    <property type="match status" value="1"/>
</dbReference>
<keyword evidence="5 9" id="KW-0493">Microtubule</keyword>
<feature type="domain" description="EB1 C-terminal" evidence="11">
    <location>
        <begin position="178"/>
        <end position="257"/>
    </location>
</feature>
<evidence type="ECO:0000256" key="6">
    <source>
        <dbReference type="ARBA" id="ARBA00022776"/>
    </source>
</evidence>
<keyword evidence="14" id="KW-1185">Reference proteome</keyword>
<evidence type="ECO:0000313" key="13">
    <source>
        <dbReference type="EMBL" id="CAL6065298.1"/>
    </source>
</evidence>
<evidence type="ECO:0000256" key="8">
    <source>
        <dbReference type="ARBA" id="ARBA00023306"/>
    </source>
</evidence>
<dbReference type="EMBL" id="CAXDID020000254">
    <property type="protein sequence ID" value="CAL6065298.1"/>
    <property type="molecule type" value="Genomic_DNA"/>
</dbReference>
<comment type="similarity">
    <text evidence="2">Belongs to the MAPRE family.</text>
</comment>
<dbReference type="EMBL" id="CATOUU010000636">
    <property type="protein sequence ID" value="CAI9936457.1"/>
    <property type="molecule type" value="Genomic_DNA"/>
</dbReference>
<evidence type="ECO:0000256" key="4">
    <source>
        <dbReference type="ARBA" id="ARBA00022618"/>
    </source>
</evidence>
<keyword evidence="8" id="KW-0131">Cell cycle</keyword>
<organism evidence="12">
    <name type="scientific">Hexamita inflata</name>
    <dbReference type="NCBI Taxonomy" id="28002"/>
    <lineage>
        <taxon>Eukaryota</taxon>
        <taxon>Metamonada</taxon>
        <taxon>Diplomonadida</taxon>
        <taxon>Hexamitidae</taxon>
        <taxon>Hexamitinae</taxon>
        <taxon>Hexamita</taxon>
    </lineage>
</organism>